<evidence type="ECO:0000313" key="2">
    <source>
        <dbReference type="Proteomes" id="UP000276133"/>
    </source>
</evidence>
<sequence>MSKKISNFVQKAKLKLTKCIDPSNESSYASVTQINECTPIKSKSLNHETKKLKKSRAKLNLLCQKPLEQSTLNISSLPMLISSPHSEITNNFKQESCYSSKNLFEYSTSSTSDYGSDTQSAFSNAIYESPANKWPSLSRTLNDSIEEDVDISIVEIYICCVAYKAANQSELSTEFMDRFELISKNHYKYNDLCYVRNLSTNQSGYV</sequence>
<gene>
    <name evidence="1" type="ORF">BpHYR1_039544</name>
</gene>
<dbReference type="EMBL" id="REGN01013058">
    <property type="protein sequence ID" value="RMZ94429.1"/>
    <property type="molecule type" value="Genomic_DNA"/>
</dbReference>
<protein>
    <submittedName>
        <fullName evidence="1">Uncharacterized protein</fullName>
    </submittedName>
</protein>
<dbReference type="Proteomes" id="UP000276133">
    <property type="component" value="Unassembled WGS sequence"/>
</dbReference>
<accession>A0A3M7P662</accession>
<proteinExistence type="predicted"/>
<name>A0A3M7P662_BRAPC</name>
<evidence type="ECO:0000313" key="1">
    <source>
        <dbReference type="EMBL" id="RMZ94429.1"/>
    </source>
</evidence>
<comment type="caution">
    <text evidence="1">The sequence shown here is derived from an EMBL/GenBank/DDBJ whole genome shotgun (WGS) entry which is preliminary data.</text>
</comment>
<organism evidence="1 2">
    <name type="scientific">Brachionus plicatilis</name>
    <name type="common">Marine rotifer</name>
    <name type="synonym">Brachionus muelleri</name>
    <dbReference type="NCBI Taxonomy" id="10195"/>
    <lineage>
        <taxon>Eukaryota</taxon>
        <taxon>Metazoa</taxon>
        <taxon>Spiralia</taxon>
        <taxon>Gnathifera</taxon>
        <taxon>Rotifera</taxon>
        <taxon>Eurotatoria</taxon>
        <taxon>Monogononta</taxon>
        <taxon>Pseudotrocha</taxon>
        <taxon>Ploima</taxon>
        <taxon>Brachionidae</taxon>
        <taxon>Brachionus</taxon>
    </lineage>
</organism>
<keyword evidence="2" id="KW-1185">Reference proteome</keyword>
<feature type="non-terminal residue" evidence="1">
    <location>
        <position position="206"/>
    </location>
</feature>
<reference evidence="1 2" key="1">
    <citation type="journal article" date="2018" name="Sci. Rep.">
        <title>Genomic signatures of local adaptation to the degree of environmental predictability in rotifers.</title>
        <authorList>
            <person name="Franch-Gras L."/>
            <person name="Hahn C."/>
            <person name="Garcia-Roger E.M."/>
            <person name="Carmona M.J."/>
            <person name="Serra M."/>
            <person name="Gomez A."/>
        </authorList>
    </citation>
    <scope>NUCLEOTIDE SEQUENCE [LARGE SCALE GENOMIC DNA]</scope>
    <source>
        <strain evidence="1">HYR1</strain>
    </source>
</reference>
<dbReference type="AlphaFoldDB" id="A0A3M7P662"/>